<dbReference type="Pfam" id="PF08281">
    <property type="entry name" value="Sigma70_r4_2"/>
    <property type="match status" value="1"/>
</dbReference>
<dbReference type="GO" id="GO:0006352">
    <property type="term" value="P:DNA-templated transcription initiation"/>
    <property type="evidence" value="ECO:0007669"/>
    <property type="project" value="InterPro"/>
</dbReference>
<keyword evidence="3" id="KW-0731">Sigma factor</keyword>
<dbReference type="InterPro" id="IPR013249">
    <property type="entry name" value="RNA_pol_sigma70_r4_t2"/>
</dbReference>
<dbReference type="AlphaFoldDB" id="U7QHX8"/>
<dbReference type="Gene3D" id="1.10.10.10">
    <property type="entry name" value="Winged helix-like DNA-binding domain superfamily/Winged helix DNA-binding domain"/>
    <property type="match status" value="1"/>
</dbReference>
<dbReference type="SUPFAM" id="SSF88659">
    <property type="entry name" value="Sigma3 and sigma4 domains of RNA polymerase sigma factors"/>
    <property type="match status" value="1"/>
</dbReference>
<evidence type="ECO:0000259" key="7">
    <source>
        <dbReference type="Pfam" id="PF08281"/>
    </source>
</evidence>
<evidence type="ECO:0000313" key="8">
    <source>
        <dbReference type="EMBL" id="ERT06690.1"/>
    </source>
</evidence>
<keyword evidence="4" id="KW-0238">DNA-binding</keyword>
<dbReference type="Pfam" id="PF04542">
    <property type="entry name" value="Sigma70_r2"/>
    <property type="match status" value="1"/>
</dbReference>
<feature type="domain" description="RNA polymerase sigma factor 70 region 4 type 2" evidence="7">
    <location>
        <begin position="137"/>
        <end position="185"/>
    </location>
</feature>
<evidence type="ECO:0000256" key="3">
    <source>
        <dbReference type="ARBA" id="ARBA00023082"/>
    </source>
</evidence>
<dbReference type="SUPFAM" id="SSF88946">
    <property type="entry name" value="Sigma2 domain of RNA polymerase sigma factors"/>
    <property type="match status" value="1"/>
</dbReference>
<dbReference type="NCBIfam" id="TIGR02937">
    <property type="entry name" value="sigma70-ECF"/>
    <property type="match status" value="1"/>
</dbReference>
<keyword evidence="9" id="KW-1185">Reference proteome</keyword>
<evidence type="ECO:0000256" key="5">
    <source>
        <dbReference type="ARBA" id="ARBA00023163"/>
    </source>
</evidence>
<dbReference type="GO" id="GO:0003677">
    <property type="term" value="F:DNA binding"/>
    <property type="evidence" value="ECO:0007669"/>
    <property type="project" value="UniProtKB-KW"/>
</dbReference>
<evidence type="ECO:0000256" key="1">
    <source>
        <dbReference type="ARBA" id="ARBA00010641"/>
    </source>
</evidence>
<dbReference type="InterPro" id="IPR014284">
    <property type="entry name" value="RNA_pol_sigma-70_dom"/>
</dbReference>
<name>U7QHX8_9CYAN</name>
<evidence type="ECO:0000259" key="6">
    <source>
        <dbReference type="Pfam" id="PF04542"/>
    </source>
</evidence>
<dbReference type="Gene3D" id="1.10.1740.10">
    <property type="match status" value="1"/>
</dbReference>
<evidence type="ECO:0000313" key="9">
    <source>
        <dbReference type="Proteomes" id="UP000017127"/>
    </source>
</evidence>
<dbReference type="CDD" id="cd06171">
    <property type="entry name" value="Sigma70_r4"/>
    <property type="match status" value="1"/>
</dbReference>
<gene>
    <name evidence="8" type="ORF">M595_3321</name>
</gene>
<organism evidence="8 9">
    <name type="scientific">Lyngbya aestuarii BL J</name>
    <dbReference type="NCBI Taxonomy" id="1348334"/>
    <lineage>
        <taxon>Bacteria</taxon>
        <taxon>Bacillati</taxon>
        <taxon>Cyanobacteriota</taxon>
        <taxon>Cyanophyceae</taxon>
        <taxon>Oscillatoriophycideae</taxon>
        <taxon>Oscillatoriales</taxon>
        <taxon>Microcoleaceae</taxon>
        <taxon>Lyngbya</taxon>
    </lineage>
</organism>
<dbReference type="InterPro" id="IPR013325">
    <property type="entry name" value="RNA_pol_sigma_r2"/>
</dbReference>
<keyword evidence="5" id="KW-0804">Transcription</keyword>
<evidence type="ECO:0000256" key="4">
    <source>
        <dbReference type="ARBA" id="ARBA00023125"/>
    </source>
</evidence>
<dbReference type="EMBL" id="AUZM01000032">
    <property type="protein sequence ID" value="ERT06690.1"/>
    <property type="molecule type" value="Genomic_DNA"/>
</dbReference>
<protein>
    <submittedName>
        <fullName evidence="8">RNA polymerase sigma factor, sigma-70 family protein</fullName>
    </submittedName>
</protein>
<dbReference type="InterPro" id="IPR013324">
    <property type="entry name" value="RNA_pol_sigma_r3/r4-like"/>
</dbReference>
<comment type="caution">
    <text evidence="8">The sequence shown here is derived from an EMBL/GenBank/DDBJ whole genome shotgun (WGS) entry which is preliminary data.</text>
</comment>
<dbReference type="PANTHER" id="PTHR43133:SF8">
    <property type="entry name" value="RNA POLYMERASE SIGMA FACTOR HI_1459-RELATED"/>
    <property type="match status" value="1"/>
</dbReference>
<sequence>MQAAINPLPKLTEEQQLLQCLAGGEINAFWQLFQQYRDYLFRCCLKWTNGNSTEAEDLLSQAMLKGLEKAQKYAGKIENFKYWLITLTRNFWIDLKRRPCANQVEDIEVYGEREDLGWVAVDNTPGSALERDDRNQVIRAAIDELPTKMRETFILHFYEELSYQEIAERQGISYPNVCKRISQARGILVKELRGYFIEEKTSTEVSVTPVVIDSVIEETPLEKAGVEPILDEPMTLSVAVAEVECVVDEESPEVVVSEQESESDFVAVSSEGSLEEFKAIGKQVLRAVPRWLSSFGGSQLLHGLNELVWRNLKQFFKILVVVTITVMAQTNMAWAVPDSICLEALAYCQLMDIDHIIEGHCYQDCQTTGKSQFDKDHCNHAQDALPSLCKAVLNSPSCKAYKNPNEFYEIVSDGVSPDIGIVQPSPGAACIETGRVKVIYDQNDRYYTGVHITNMYPIKPEN</sequence>
<dbReference type="GO" id="GO:0016987">
    <property type="term" value="F:sigma factor activity"/>
    <property type="evidence" value="ECO:0007669"/>
    <property type="project" value="UniProtKB-KW"/>
</dbReference>
<dbReference type="InterPro" id="IPR036388">
    <property type="entry name" value="WH-like_DNA-bd_sf"/>
</dbReference>
<accession>U7QHX8</accession>
<comment type="similarity">
    <text evidence="1">Belongs to the sigma-70 factor family. ECF subfamily.</text>
</comment>
<dbReference type="InterPro" id="IPR039425">
    <property type="entry name" value="RNA_pol_sigma-70-like"/>
</dbReference>
<dbReference type="InterPro" id="IPR007627">
    <property type="entry name" value="RNA_pol_sigma70_r2"/>
</dbReference>
<reference evidence="8 9" key="1">
    <citation type="journal article" date="2013" name="Front. Microbiol.">
        <title>Comparative genomic analyses of the cyanobacterium, Lyngbya aestuarii BL J, a powerful hydrogen producer.</title>
        <authorList>
            <person name="Kothari A."/>
            <person name="Vaughn M."/>
            <person name="Garcia-Pichel F."/>
        </authorList>
    </citation>
    <scope>NUCLEOTIDE SEQUENCE [LARGE SCALE GENOMIC DNA]</scope>
    <source>
        <strain evidence="8 9">BL J</strain>
    </source>
</reference>
<proteinExistence type="inferred from homology"/>
<dbReference type="OrthoDB" id="7193272at2"/>
<dbReference type="PANTHER" id="PTHR43133">
    <property type="entry name" value="RNA POLYMERASE ECF-TYPE SIGMA FACTO"/>
    <property type="match status" value="1"/>
</dbReference>
<dbReference type="Proteomes" id="UP000017127">
    <property type="component" value="Unassembled WGS sequence"/>
</dbReference>
<evidence type="ECO:0000256" key="2">
    <source>
        <dbReference type="ARBA" id="ARBA00023015"/>
    </source>
</evidence>
<keyword evidence="2" id="KW-0805">Transcription regulation</keyword>
<feature type="domain" description="RNA polymerase sigma-70 region 2" evidence="6">
    <location>
        <begin position="32"/>
        <end position="98"/>
    </location>
</feature>